<sequence length="45" mass="4465">MTKSSDRPFGLIAGVAFVSGAVVVAISMAALAGTLVFTAARILLA</sequence>
<name>A0ABV3R1A4_9HYPH</name>
<dbReference type="Proteomes" id="UP001556196">
    <property type="component" value="Unassembled WGS sequence"/>
</dbReference>
<proteinExistence type="predicted"/>
<dbReference type="EMBL" id="JBFOCI010000004">
    <property type="protein sequence ID" value="MEW9807121.1"/>
    <property type="molecule type" value="Genomic_DNA"/>
</dbReference>
<keyword evidence="1" id="KW-1133">Transmembrane helix</keyword>
<keyword evidence="1" id="KW-0812">Transmembrane</keyword>
<reference evidence="2 3" key="1">
    <citation type="submission" date="2024-06" db="EMBL/GenBank/DDBJ databases">
        <authorList>
            <person name="Tuo L."/>
        </authorList>
    </citation>
    <scope>NUCLEOTIDE SEQUENCE [LARGE SCALE GENOMIC DNA]</scope>
    <source>
        <strain evidence="2 3">ZMM04-5</strain>
    </source>
</reference>
<organism evidence="2 3">
    <name type="scientific">Mesorhizobium marinum</name>
    <dbReference type="NCBI Taxonomy" id="3228790"/>
    <lineage>
        <taxon>Bacteria</taxon>
        <taxon>Pseudomonadati</taxon>
        <taxon>Pseudomonadota</taxon>
        <taxon>Alphaproteobacteria</taxon>
        <taxon>Hyphomicrobiales</taxon>
        <taxon>Phyllobacteriaceae</taxon>
        <taxon>Mesorhizobium</taxon>
    </lineage>
</organism>
<gene>
    <name evidence="2" type="ORF">ABUE31_14100</name>
</gene>
<accession>A0ABV3R1A4</accession>
<protein>
    <submittedName>
        <fullName evidence="2">Uncharacterized protein</fullName>
    </submittedName>
</protein>
<keyword evidence="3" id="KW-1185">Reference proteome</keyword>
<feature type="transmembrane region" description="Helical" evidence="1">
    <location>
        <begin position="12"/>
        <end position="44"/>
    </location>
</feature>
<comment type="caution">
    <text evidence="2">The sequence shown here is derived from an EMBL/GenBank/DDBJ whole genome shotgun (WGS) entry which is preliminary data.</text>
</comment>
<evidence type="ECO:0000313" key="3">
    <source>
        <dbReference type="Proteomes" id="UP001556196"/>
    </source>
</evidence>
<dbReference type="RefSeq" id="WP_367724281.1">
    <property type="nucleotide sequence ID" value="NZ_JBFOCH010000050.1"/>
</dbReference>
<keyword evidence="1" id="KW-0472">Membrane</keyword>
<evidence type="ECO:0000313" key="2">
    <source>
        <dbReference type="EMBL" id="MEW9807121.1"/>
    </source>
</evidence>
<evidence type="ECO:0000256" key="1">
    <source>
        <dbReference type="SAM" id="Phobius"/>
    </source>
</evidence>